<comment type="caution">
    <text evidence="2">The sequence shown here is derived from an EMBL/GenBank/DDBJ whole genome shotgun (WGS) entry which is preliminary data.</text>
</comment>
<evidence type="ECO:0000313" key="3">
    <source>
        <dbReference type="EMBL" id="CAF3709430.1"/>
    </source>
</evidence>
<name>A0A814YI68_9BILA</name>
<gene>
    <name evidence="2" type="ORF">IZO911_LOCUS30256</name>
    <name evidence="3" type="ORF">KXQ929_LOCUS11626</name>
</gene>
<feature type="compositionally biased region" description="Polar residues" evidence="1">
    <location>
        <begin position="49"/>
        <end position="60"/>
    </location>
</feature>
<dbReference type="EMBL" id="CAJNOE010000469">
    <property type="protein sequence ID" value="CAF1231048.1"/>
    <property type="molecule type" value="Genomic_DNA"/>
</dbReference>
<dbReference type="Proteomes" id="UP000663868">
    <property type="component" value="Unassembled WGS sequence"/>
</dbReference>
<proteinExistence type="predicted"/>
<accession>A0A814YI68</accession>
<feature type="region of interest" description="Disordered" evidence="1">
    <location>
        <begin position="13"/>
        <end position="60"/>
    </location>
</feature>
<organism evidence="2 4">
    <name type="scientific">Adineta steineri</name>
    <dbReference type="NCBI Taxonomy" id="433720"/>
    <lineage>
        <taxon>Eukaryota</taxon>
        <taxon>Metazoa</taxon>
        <taxon>Spiralia</taxon>
        <taxon>Gnathifera</taxon>
        <taxon>Rotifera</taxon>
        <taxon>Eurotatoria</taxon>
        <taxon>Bdelloidea</taxon>
        <taxon>Adinetida</taxon>
        <taxon>Adinetidae</taxon>
        <taxon>Adineta</taxon>
    </lineage>
</organism>
<sequence length="124" mass="13589">MDSTIDLSQQLNHVEEQENNTVSSDNLLDGEENIQEPVPVSESEETTDIKTNNISDDIQETDTTISSTNMVTAEASFTEATSADLPIGATRSSVARILVKPGQIFRVQVDNEVKEVHGKFNHIS</sequence>
<protein>
    <submittedName>
        <fullName evidence="2">Uncharacterized protein</fullName>
    </submittedName>
</protein>
<reference evidence="2" key="1">
    <citation type="submission" date="2021-02" db="EMBL/GenBank/DDBJ databases">
        <authorList>
            <person name="Nowell W R."/>
        </authorList>
    </citation>
    <scope>NUCLEOTIDE SEQUENCE</scope>
</reference>
<dbReference type="EMBL" id="CAJOBB010000578">
    <property type="protein sequence ID" value="CAF3709430.1"/>
    <property type="molecule type" value="Genomic_DNA"/>
</dbReference>
<evidence type="ECO:0000313" key="2">
    <source>
        <dbReference type="EMBL" id="CAF1231048.1"/>
    </source>
</evidence>
<evidence type="ECO:0000313" key="4">
    <source>
        <dbReference type="Proteomes" id="UP000663860"/>
    </source>
</evidence>
<dbReference type="AlphaFoldDB" id="A0A814YI68"/>
<dbReference type="Proteomes" id="UP000663860">
    <property type="component" value="Unassembled WGS sequence"/>
</dbReference>
<evidence type="ECO:0000256" key="1">
    <source>
        <dbReference type="SAM" id="MobiDB-lite"/>
    </source>
</evidence>